<gene>
    <name evidence="3" type="ORF">Glove_52g34</name>
</gene>
<evidence type="ECO:0000313" key="3">
    <source>
        <dbReference type="EMBL" id="RHZ86274.1"/>
    </source>
</evidence>
<dbReference type="SMART" id="SM00671">
    <property type="entry name" value="SEL1"/>
    <property type="match status" value="5"/>
</dbReference>
<dbReference type="AlphaFoldDB" id="A0A397JM71"/>
<dbReference type="PANTHER" id="PTHR11102:SF160">
    <property type="entry name" value="ERAD-ASSOCIATED E3 UBIQUITIN-PROTEIN LIGASE COMPONENT HRD3"/>
    <property type="match status" value="1"/>
</dbReference>
<dbReference type="PANTHER" id="PTHR11102">
    <property type="entry name" value="SEL-1-LIKE PROTEIN"/>
    <property type="match status" value="1"/>
</dbReference>
<dbReference type="InterPro" id="IPR006597">
    <property type="entry name" value="Sel1-like"/>
</dbReference>
<dbReference type="Gene3D" id="1.10.510.10">
    <property type="entry name" value="Transferase(Phosphotransferase) domain 1"/>
    <property type="match status" value="1"/>
</dbReference>
<dbReference type="Gene3D" id="3.30.200.20">
    <property type="entry name" value="Phosphorylase Kinase, domain 1"/>
    <property type="match status" value="1"/>
</dbReference>
<dbReference type="PRINTS" id="PR00109">
    <property type="entry name" value="TYRKINASE"/>
</dbReference>
<dbReference type="InterPro" id="IPR011009">
    <property type="entry name" value="Kinase-like_dom_sf"/>
</dbReference>
<organism evidence="3 4">
    <name type="scientific">Diversispora epigaea</name>
    <dbReference type="NCBI Taxonomy" id="1348612"/>
    <lineage>
        <taxon>Eukaryota</taxon>
        <taxon>Fungi</taxon>
        <taxon>Fungi incertae sedis</taxon>
        <taxon>Mucoromycota</taxon>
        <taxon>Glomeromycotina</taxon>
        <taxon>Glomeromycetes</taxon>
        <taxon>Diversisporales</taxon>
        <taxon>Diversisporaceae</taxon>
        <taxon>Diversispora</taxon>
    </lineage>
</organism>
<dbReference type="PROSITE" id="PS50011">
    <property type="entry name" value="PROTEIN_KINASE_DOM"/>
    <property type="match status" value="1"/>
</dbReference>
<comment type="similarity">
    <text evidence="1">Belongs to the sel-1 family.</text>
</comment>
<evidence type="ECO:0000259" key="2">
    <source>
        <dbReference type="PROSITE" id="PS50011"/>
    </source>
</evidence>
<name>A0A397JM71_9GLOM</name>
<dbReference type="SUPFAM" id="SSF56112">
    <property type="entry name" value="Protein kinase-like (PK-like)"/>
    <property type="match status" value="1"/>
</dbReference>
<evidence type="ECO:0000313" key="4">
    <source>
        <dbReference type="Proteomes" id="UP000266861"/>
    </source>
</evidence>
<dbReference type="InterPro" id="IPR011990">
    <property type="entry name" value="TPR-like_helical_dom_sf"/>
</dbReference>
<keyword evidence="4" id="KW-1185">Reference proteome</keyword>
<dbReference type="Proteomes" id="UP000266861">
    <property type="component" value="Unassembled WGS sequence"/>
</dbReference>
<evidence type="ECO:0000256" key="1">
    <source>
        <dbReference type="ARBA" id="ARBA00038101"/>
    </source>
</evidence>
<dbReference type="Pfam" id="PF07714">
    <property type="entry name" value="PK_Tyr_Ser-Thr"/>
    <property type="match status" value="1"/>
</dbReference>
<dbReference type="InterPro" id="IPR001245">
    <property type="entry name" value="Ser-Thr/Tyr_kinase_cat_dom"/>
</dbReference>
<dbReference type="Pfam" id="PF08238">
    <property type="entry name" value="Sel1"/>
    <property type="match status" value="5"/>
</dbReference>
<sequence length="484" mass="55841">MSQGTNEKEWESRIDNLIIDDIIQKENITYYQYSEFQNVKLITTNIFKASFKISQKIVALKCVSLNDKFTLDNFLNEIKRHRKLEIRDSILKFYGITKQENTNNYMIILEYANEGSLRQYLKINFQSLDWNTKLNLAKQIANVLMFLHSNDIVHGKLNSENILIHNGIIKLNVFGLIKIISDSLSFLIKNIVPIQCVDPQQLELFNTIGKNKSSDIFGLGIILWEISSGSPPFEMESLSNVDLLNYIVKERKEMAIPGTPHKYKEIYTDCWRHDGNSRPDISQVVKNLSEIIIRDATVCYVNGFGIEKNEKKGFETYLISAEKGFLEAQSNVNACYQHGTGITKDDAKGFQWIIKSALAGNIRALHNVGWRYYKGISVDKDEKEAFKWYLKAAEKEYNVSQHNLGCCYRYGEGIDRDYTKAFEWFKKAAENNYVDSQYVTGKCFYEGRGTKKDIVNAIYWLNKAKENGNTYANALLERIISNMM</sequence>
<dbReference type="STRING" id="1348612.A0A397JM71"/>
<comment type="caution">
    <text evidence="3">The sequence shown here is derived from an EMBL/GenBank/DDBJ whole genome shotgun (WGS) entry which is preliminary data.</text>
</comment>
<proteinExistence type="inferred from homology"/>
<dbReference type="GO" id="GO:0004672">
    <property type="term" value="F:protein kinase activity"/>
    <property type="evidence" value="ECO:0007669"/>
    <property type="project" value="InterPro"/>
</dbReference>
<dbReference type="SUPFAM" id="SSF81901">
    <property type="entry name" value="HCP-like"/>
    <property type="match status" value="1"/>
</dbReference>
<accession>A0A397JM71</accession>
<dbReference type="EMBL" id="PQFF01000049">
    <property type="protein sequence ID" value="RHZ86274.1"/>
    <property type="molecule type" value="Genomic_DNA"/>
</dbReference>
<dbReference type="InterPro" id="IPR000719">
    <property type="entry name" value="Prot_kinase_dom"/>
</dbReference>
<dbReference type="OrthoDB" id="2390637at2759"/>
<dbReference type="InterPro" id="IPR050767">
    <property type="entry name" value="Sel1_AlgK"/>
</dbReference>
<dbReference type="Gene3D" id="1.25.40.10">
    <property type="entry name" value="Tetratricopeptide repeat domain"/>
    <property type="match status" value="1"/>
</dbReference>
<protein>
    <recommendedName>
        <fullName evidence="2">Protein kinase domain-containing protein</fullName>
    </recommendedName>
</protein>
<feature type="domain" description="Protein kinase" evidence="2">
    <location>
        <begin position="36"/>
        <end position="292"/>
    </location>
</feature>
<reference evidence="3 4" key="1">
    <citation type="submission" date="2018-08" db="EMBL/GenBank/DDBJ databases">
        <title>Genome and evolution of the arbuscular mycorrhizal fungus Diversispora epigaea (formerly Glomus versiforme) and its bacterial endosymbionts.</title>
        <authorList>
            <person name="Sun X."/>
            <person name="Fei Z."/>
            <person name="Harrison M."/>
        </authorList>
    </citation>
    <scope>NUCLEOTIDE SEQUENCE [LARGE SCALE GENOMIC DNA]</scope>
    <source>
        <strain evidence="3 4">IT104</strain>
    </source>
</reference>
<dbReference type="GO" id="GO:0005524">
    <property type="term" value="F:ATP binding"/>
    <property type="evidence" value="ECO:0007669"/>
    <property type="project" value="InterPro"/>
</dbReference>